<evidence type="ECO:0000256" key="1">
    <source>
        <dbReference type="SAM" id="Coils"/>
    </source>
</evidence>
<feature type="region of interest" description="Disordered" evidence="2">
    <location>
        <begin position="493"/>
        <end position="554"/>
    </location>
</feature>
<reference evidence="4 5" key="1">
    <citation type="submission" date="2019-11" db="EMBL/GenBank/DDBJ databases">
        <authorList>
            <person name="Khan S.A."/>
            <person name="Jeon C.O."/>
            <person name="Chun B.H."/>
        </authorList>
    </citation>
    <scope>NUCLEOTIDE SEQUENCE [LARGE SCALE GENOMIC DNA]</scope>
    <source>
        <strain evidence="4 5">IMCC 1097</strain>
    </source>
</reference>
<feature type="signal peptide" evidence="3">
    <location>
        <begin position="1"/>
        <end position="21"/>
    </location>
</feature>
<sequence>MKTITKALFVAGLVGAAAVGADPGQNVVYQAQSMHAADAERLSSPVVPAKQALTNFLREQGIRQGSTTEGDNVTIINIQSARTNVASYSADFMDLRDSLAVEAQLMAKANIIESISSDAKALRSVVKFSNPVMKQIAQKENIYRQAIAAQRRQAEQAQKDVALLLEGVDRSQADLIRGATFSDKLMSLLDAGIKKLDDSYDPSTIDEAKQKKLEDLKQRLKLARQAEKDAVAAKNEIEAKEAELVDNKKKEVSSRMALAANMPLFGATVIASADSYDELKGGVLEVAVAMVWSTRLEDDAKKVFNRQGNGEPRPTKLSLNEWLDSQDLAIMVGPRRYLASDGSINFLGISAVEMPFDDAEYSAAVIEAELFAKQGAVLSMLSEVTSDKAAQKTRVDRKVDGKVAPEVYKNIAIEMKATVEANVNGLEIIRTVDTVHPATGKEIIVAVANLNSALAHKSESIMAETYALLKEFNADQSVKVGVKAGMEAAAETTRNNEQLIQQGRNSGTSAVNEKYEDSTRPTTQTQSATKSGAVADGSGTAGTFINKGTLERDF</sequence>
<feature type="coiled-coil region" evidence="1">
    <location>
        <begin position="206"/>
        <end position="250"/>
    </location>
</feature>
<feature type="compositionally biased region" description="Polar residues" evidence="2">
    <location>
        <begin position="520"/>
        <end position="530"/>
    </location>
</feature>
<dbReference type="RefSeq" id="WP_153713695.1">
    <property type="nucleotide sequence ID" value="NZ_CP045871.1"/>
</dbReference>
<keyword evidence="5" id="KW-1185">Reference proteome</keyword>
<protein>
    <submittedName>
        <fullName evidence="4">Uncharacterized protein</fullName>
    </submittedName>
</protein>
<dbReference type="OrthoDB" id="5914263at2"/>
<feature type="chain" id="PRO_5024273986" evidence="3">
    <location>
        <begin position="22"/>
        <end position="554"/>
    </location>
</feature>
<dbReference type="KEGG" id="llp:GH975_06220"/>
<feature type="compositionally biased region" description="Polar residues" evidence="2">
    <location>
        <begin position="493"/>
        <end position="511"/>
    </location>
</feature>
<evidence type="ECO:0000256" key="2">
    <source>
        <dbReference type="SAM" id="MobiDB-lite"/>
    </source>
</evidence>
<keyword evidence="1" id="KW-0175">Coiled coil</keyword>
<dbReference type="EMBL" id="CP045871">
    <property type="protein sequence ID" value="QGG80191.1"/>
    <property type="molecule type" value="Genomic_DNA"/>
</dbReference>
<accession>A0A5Q2QCX7</accession>
<dbReference type="Proteomes" id="UP000388235">
    <property type="component" value="Chromosome"/>
</dbReference>
<name>A0A5Q2QCX7_9GAMM</name>
<organism evidence="4 5">
    <name type="scientific">Litorivicinus lipolyticus</name>
    <dbReference type="NCBI Taxonomy" id="418701"/>
    <lineage>
        <taxon>Bacteria</taxon>
        <taxon>Pseudomonadati</taxon>
        <taxon>Pseudomonadota</taxon>
        <taxon>Gammaproteobacteria</taxon>
        <taxon>Oceanospirillales</taxon>
        <taxon>Litorivicinaceae</taxon>
        <taxon>Litorivicinus</taxon>
    </lineage>
</organism>
<evidence type="ECO:0000313" key="4">
    <source>
        <dbReference type="EMBL" id="QGG80191.1"/>
    </source>
</evidence>
<evidence type="ECO:0000256" key="3">
    <source>
        <dbReference type="SAM" id="SignalP"/>
    </source>
</evidence>
<gene>
    <name evidence="4" type="ORF">GH975_06220</name>
</gene>
<dbReference type="AlphaFoldDB" id="A0A5Q2QCX7"/>
<proteinExistence type="predicted"/>
<evidence type="ECO:0000313" key="5">
    <source>
        <dbReference type="Proteomes" id="UP000388235"/>
    </source>
</evidence>
<keyword evidence="3" id="KW-0732">Signal</keyword>